<reference evidence="1 2" key="1">
    <citation type="submission" date="2011-12" db="EMBL/GenBank/DDBJ databases">
        <title>The Genome Sequence of Prevotella maculosa OT 289.</title>
        <authorList>
            <consortium name="The Broad Institute Genome Sequencing Platform"/>
            <person name="Earl A."/>
            <person name="Ward D."/>
            <person name="Feldgarden M."/>
            <person name="Gevers D."/>
            <person name="Izard J."/>
            <person name="Blanton J.M."/>
            <person name="Mathney J."/>
            <person name="Tanner A.C."/>
            <person name="Dewhirst F.E."/>
            <person name="Young S.K."/>
            <person name="Zeng Q."/>
            <person name="Gargeya S."/>
            <person name="Fitzgerald M."/>
            <person name="Haas B."/>
            <person name="Abouelleil A."/>
            <person name="Alvarado L."/>
            <person name="Arachchi H.M."/>
            <person name="Berlin A."/>
            <person name="Chapman S.B."/>
            <person name="Gearin G."/>
            <person name="Goldberg J."/>
            <person name="Griggs A."/>
            <person name="Gujja S."/>
            <person name="Hansen M."/>
            <person name="Heiman D."/>
            <person name="Howarth C."/>
            <person name="Larimer J."/>
            <person name="Lui A."/>
            <person name="MacDonald P.J.P."/>
            <person name="McCowen C."/>
            <person name="Montmayeur A."/>
            <person name="Murphy C."/>
            <person name="Neiman D."/>
            <person name="Pearson M."/>
            <person name="Priest M."/>
            <person name="Roberts A."/>
            <person name="Saif S."/>
            <person name="Shea T."/>
            <person name="Sisk P."/>
            <person name="Stolte C."/>
            <person name="Sykes S."/>
            <person name="Wortman J."/>
            <person name="Nusbaum C."/>
            <person name="Birren B."/>
        </authorList>
    </citation>
    <scope>NUCLEOTIDE SEQUENCE [LARGE SCALE GENOMIC DNA]</scope>
    <source>
        <strain evidence="1 2">OT 289</strain>
    </source>
</reference>
<dbReference type="EMBL" id="AGEK01000029">
    <property type="protein sequence ID" value="EHO69414.1"/>
    <property type="molecule type" value="Genomic_DNA"/>
</dbReference>
<sequence>MNVSMIKGEDINFEDNLTMTVFIEGLKSVQLVLSDDLNASEEELTNNYKDRIARFLNEWHRWNGIAFGAAKEYVSKRNDASDIEDLDIELMAIYVLFEQNEPELYGLGYRNKHDEEHGCGIKIHKQGNKFKIVEIGAYDVAFC</sequence>
<evidence type="ECO:0000313" key="1">
    <source>
        <dbReference type="EMBL" id="EHO69414.1"/>
    </source>
</evidence>
<dbReference type="PATRIC" id="fig|999422.3.peg.1767"/>
<organism evidence="1 2">
    <name type="scientific">Segatella maculosa OT 289</name>
    <dbReference type="NCBI Taxonomy" id="999422"/>
    <lineage>
        <taxon>Bacteria</taxon>
        <taxon>Pseudomonadati</taxon>
        <taxon>Bacteroidota</taxon>
        <taxon>Bacteroidia</taxon>
        <taxon>Bacteroidales</taxon>
        <taxon>Prevotellaceae</taxon>
        <taxon>Segatella</taxon>
    </lineage>
</organism>
<proteinExistence type="predicted"/>
<gene>
    <name evidence="1" type="ORF">HMPREF9944_01679</name>
</gene>
<evidence type="ECO:0008006" key="3">
    <source>
        <dbReference type="Google" id="ProtNLM"/>
    </source>
</evidence>
<dbReference type="HOGENOM" id="CLU_146760_0_0_10"/>
<accession>H1HND5</accession>
<protein>
    <recommendedName>
        <fullName evidence="3">DUF2262 domain-containing protein</fullName>
    </recommendedName>
</protein>
<evidence type="ECO:0000313" key="2">
    <source>
        <dbReference type="Proteomes" id="UP000003167"/>
    </source>
</evidence>
<dbReference type="AlphaFoldDB" id="H1HND5"/>
<comment type="caution">
    <text evidence="1">The sequence shown here is derived from an EMBL/GenBank/DDBJ whole genome shotgun (WGS) entry which is preliminary data.</text>
</comment>
<keyword evidence="2" id="KW-1185">Reference proteome</keyword>
<dbReference type="Proteomes" id="UP000003167">
    <property type="component" value="Unassembled WGS sequence"/>
</dbReference>
<name>H1HND5_9BACT</name>
<dbReference type="STRING" id="999422.HMPREF9944_01679"/>